<dbReference type="Gene3D" id="3.10.450.50">
    <property type="match status" value="1"/>
</dbReference>
<keyword evidence="3" id="KW-1185">Reference proteome</keyword>
<feature type="domain" description="DUF4440" evidence="1">
    <location>
        <begin position="4"/>
        <end position="111"/>
    </location>
</feature>
<dbReference type="Proteomes" id="UP000568380">
    <property type="component" value="Unassembled WGS sequence"/>
</dbReference>
<protein>
    <recommendedName>
        <fullName evidence="1">DUF4440 domain-containing protein</fullName>
    </recommendedName>
</protein>
<evidence type="ECO:0000313" key="2">
    <source>
        <dbReference type="EMBL" id="MBB5079758.1"/>
    </source>
</evidence>
<proteinExistence type="predicted"/>
<evidence type="ECO:0000313" key="3">
    <source>
        <dbReference type="Proteomes" id="UP000568380"/>
    </source>
</evidence>
<accession>A0A7W8A7Q4</accession>
<dbReference type="AlphaFoldDB" id="A0A7W8A7Q4"/>
<dbReference type="InterPro" id="IPR027843">
    <property type="entry name" value="DUF4440"/>
</dbReference>
<dbReference type="EMBL" id="JACHIN010000007">
    <property type="protein sequence ID" value="MBB5079758.1"/>
    <property type="molecule type" value="Genomic_DNA"/>
</dbReference>
<evidence type="ECO:0000259" key="1">
    <source>
        <dbReference type="Pfam" id="PF14534"/>
    </source>
</evidence>
<sequence>MNEIIELSDRMWEANRNGDAAFFDRFLTAEPVSVSPWGVMTDRAAILKGFAENRNPYIRTDQSDHRVIRLTDDSLVHTSLVEIDVLVNGTEKQTVRYHATTALVRQDGEWKAAVFQVTPAGA</sequence>
<dbReference type="SUPFAM" id="SSF54427">
    <property type="entry name" value="NTF2-like"/>
    <property type="match status" value="1"/>
</dbReference>
<name>A0A7W8A7Q4_9ACTN</name>
<dbReference type="RefSeq" id="WP_184965649.1">
    <property type="nucleotide sequence ID" value="NZ_JACHIN010000007.1"/>
</dbReference>
<organism evidence="2 3">
    <name type="scientific">Nonomuraea endophytica</name>
    <dbReference type="NCBI Taxonomy" id="714136"/>
    <lineage>
        <taxon>Bacteria</taxon>
        <taxon>Bacillati</taxon>
        <taxon>Actinomycetota</taxon>
        <taxon>Actinomycetes</taxon>
        <taxon>Streptosporangiales</taxon>
        <taxon>Streptosporangiaceae</taxon>
        <taxon>Nonomuraea</taxon>
    </lineage>
</organism>
<dbReference type="Pfam" id="PF14534">
    <property type="entry name" value="DUF4440"/>
    <property type="match status" value="1"/>
</dbReference>
<reference evidence="2 3" key="1">
    <citation type="submission" date="2020-08" db="EMBL/GenBank/DDBJ databases">
        <title>Genomic Encyclopedia of Type Strains, Phase IV (KMG-IV): sequencing the most valuable type-strain genomes for metagenomic binning, comparative biology and taxonomic classification.</title>
        <authorList>
            <person name="Goeker M."/>
        </authorList>
    </citation>
    <scope>NUCLEOTIDE SEQUENCE [LARGE SCALE GENOMIC DNA]</scope>
    <source>
        <strain evidence="2 3">DSM 45385</strain>
    </source>
</reference>
<comment type="caution">
    <text evidence="2">The sequence shown here is derived from an EMBL/GenBank/DDBJ whole genome shotgun (WGS) entry which is preliminary data.</text>
</comment>
<dbReference type="InterPro" id="IPR032710">
    <property type="entry name" value="NTF2-like_dom_sf"/>
</dbReference>
<gene>
    <name evidence="2" type="ORF">HNR40_005244</name>
</gene>